<dbReference type="Proteomes" id="UP000294581">
    <property type="component" value="Unassembled WGS sequence"/>
</dbReference>
<organism evidence="2 3">
    <name type="scientific">Alicyclobacillus sacchari</name>
    <dbReference type="NCBI Taxonomy" id="392010"/>
    <lineage>
        <taxon>Bacteria</taxon>
        <taxon>Bacillati</taxon>
        <taxon>Bacillota</taxon>
        <taxon>Bacilli</taxon>
        <taxon>Bacillales</taxon>
        <taxon>Alicyclobacillaceae</taxon>
        <taxon>Alicyclobacillus</taxon>
    </lineage>
</organism>
<dbReference type="EMBL" id="SORF01000003">
    <property type="protein sequence ID" value="TDY49986.1"/>
    <property type="molecule type" value="Genomic_DNA"/>
</dbReference>
<gene>
    <name evidence="2" type="ORF">C7445_10329</name>
</gene>
<comment type="caution">
    <text evidence="2">The sequence shown here is derived from an EMBL/GenBank/DDBJ whole genome shotgun (WGS) entry which is preliminary data.</text>
</comment>
<name>A0A4R8LTQ3_9BACL</name>
<evidence type="ECO:0000256" key="1">
    <source>
        <dbReference type="SAM" id="MobiDB-lite"/>
    </source>
</evidence>
<evidence type="ECO:0000313" key="3">
    <source>
        <dbReference type="Proteomes" id="UP000294581"/>
    </source>
</evidence>
<sequence length="137" mass="15477">MREDAWNKIWTAILDERLNLQNISSSVMRKHHISGQSDRMDEDTAAPSEHTVPATSMRKPSGRQVDENTEEMAVEIPDTRNGMGVCESRITDMQDQGNRMELTLAPMGGHVRLFLKPSSESGQLRFEIIKIRSLPEA</sequence>
<feature type="region of interest" description="Disordered" evidence="1">
    <location>
        <begin position="33"/>
        <end position="84"/>
    </location>
</feature>
<dbReference type="OrthoDB" id="10012509at2"/>
<protein>
    <submittedName>
        <fullName evidence="2">Uncharacterized protein</fullName>
    </submittedName>
</protein>
<reference evidence="2 3" key="1">
    <citation type="submission" date="2019-03" db="EMBL/GenBank/DDBJ databases">
        <title>Genomic Encyclopedia of Type Strains, Phase IV (KMG-IV): sequencing the most valuable type-strain genomes for metagenomic binning, comparative biology and taxonomic classification.</title>
        <authorList>
            <person name="Goeker M."/>
        </authorList>
    </citation>
    <scope>NUCLEOTIDE SEQUENCE [LARGE SCALE GENOMIC DNA]</scope>
    <source>
        <strain evidence="2 3">DSM 17974</strain>
    </source>
</reference>
<dbReference type="AlphaFoldDB" id="A0A4R8LTQ3"/>
<evidence type="ECO:0000313" key="2">
    <source>
        <dbReference type="EMBL" id="TDY49986.1"/>
    </source>
</evidence>
<dbReference type="RefSeq" id="WP_134158736.1">
    <property type="nucleotide sequence ID" value="NZ_BSUS01000001.1"/>
</dbReference>
<accession>A0A4R8LTQ3</accession>
<keyword evidence="3" id="KW-1185">Reference proteome</keyword>
<proteinExistence type="predicted"/>